<proteinExistence type="predicted"/>
<reference evidence="3" key="1">
    <citation type="submission" date="2016-10" db="EMBL/GenBank/DDBJ databases">
        <title>Comparative genomics uncovers the prolific and rare metabolic potential of the cyanobacterial genus Moorea.</title>
        <authorList>
            <person name="Leao T."/>
            <person name="Castelao G."/>
            <person name="Korobeynikov A."/>
            <person name="Monroe E.A."/>
            <person name="Podell S."/>
            <person name="Glukhov E."/>
            <person name="Allen E."/>
            <person name="Gerwick W.H."/>
            <person name="Gerwick L."/>
        </authorList>
    </citation>
    <scope>NUCLEOTIDE SEQUENCE [LARGE SCALE GENOMIC DNA]</scope>
    <source>
        <strain evidence="3">PAL-8-15-08-1</strain>
    </source>
</reference>
<evidence type="ECO:0000313" key="3">
    <source>
        <dbReference type="Proteomes" id="UP000177870"/>
    </source>
</evidence>
<evidence type="ECO:0008006" key="4">
    <source>
        <dbReference type="Google" id="ProtNLM"/>
    </source>
</evidence>
<dbReference type="Proteomes" id="UP000177870">
    <property type="component" value="Chromosome"/>
</dbReference>
<dbReference type="RefSeq" id="WP_070393856.1">
    <property type="nucleotide sequence ID" value="NZ_CP017599.1"/>
</dbReference>
<sequence>MTQLSSSLAVTKGMAQKLAMATASAALMTVVMPSVAQAVTLVKNVVVKPPVGEEPAAQLCPPFCETGDSITTDIGRRVVIGNNIDKTLTSILYTISAEEDAAWSKESISDIFSELIFSNDNKKLLLTSGSVAPGEAVLAFREAEQNVMFDITVFYDGAPATVPEPTTLLGLLAVGALTATSAVGSRE</sequence>
<accession>A0A1D8TVC8</accession>
<keyword evidence="1" id="KW-0732">Signal</keyword>
<evidence type="ECO:0000256" key="1">
    <source>
        <dbReference type="SAM" id="SignalP"/>
    </source>
</evidence>
<gene>
    <name evidence="2" type="ORF">BJP34_19980</name>
</gene>
<dbReference type="NCBIfam" id="TIGR02595">
    <property type="entry name" value="PEP_CTERM"/>
    <property type="match status" value="1"/>
</dbReference>
<evidence type="ECO:0000313" key="2">
    <source>
        <dbReference type="EMBL" id="AOX01416.1"/>
    </source>
</evidence>
<protein>
    <recommendedName>
        <fullName evidence="4">PEP-CTERM protein-sorting domain-containing protein</fullName>
    </recommendedName>
</protein>
<dbReference type="AlphaFoldDB" id="A0A1D8TVC8"/>
<feature type="chain" id="PRO_5009438867" description="PEP-CTERM protein-sorting domain-containing protein" evidence="1">
    <location>
        <begin position="39"/>
        <end position="187"/>
    </location>
</feature>
<dbReference type="OrthoDB" id="9910418at2"/>
<feature type="signal peptide" evidence="1">
    <location>
        <begin position="1"/>
        <end position="38"/>
    </location>
</feature>
<organism evidence="2 3">
    <name type="scientific">Moorena producens PAL-8-15-08-1</name>
    <dbReference type="NCBI Taxonomy" id="1458985"/>
    <lineage>
        <taxon>Bacteria</taxon>
        <taxon>Bacillati</taxon>
        <taxon>Cyanobacteriota</taxon>
        <taxon>Cyanophyceae</taxon>
        <taxon>Coleofasciculales</taxon>
        <taxon>Coleofasciculaceae</taxon>
        <taxon>Moorena</taxon>
    </lineage>
</organism>
<dbReference type="EMBL" id="CP017599">
    <property type="protein sequence ID" value="AOX01416.1"/>
    <property type="molecule type" value="Genomic_DNA"/>
</dbReference>
<dbReference type="KEGG" id="mpro:BJP34_19980"/>
<name>A0A1D8TVC8_9CYAN</name>
<dbReference type="InterPro" id="IPR013424">
    <property type="entry name" value="Ice-binding_C"/>
</dbReference>